<reference evidence="3" key="1">
    <citation type="journal article" date="2010" name="Science">
        <title>Signatures of adaptation to obligate biotrophy in the Hyaloperonospora arabidopsidis genome.</title>
        <authorList>
            <person name="Baxter L."/>
            <person name="Tripathy S."/>
            <person name="Ishaque N."/>
            <person name="Boot N."/>
            <person name="Cabral A."/>
            <person name="Kemen E."/>
            <person name="Thines M."/>
            <person name="Ah-Fong A."/>
            <person name="Anderson R."/>
            <person name="Badejoko W."/>
            <person name="Bittner-Eddy P."/>
            <person name="Boore J.L."/>
            <person name="Chibucos M.C."/>
            <person name="Coates M."/>
            <person name="Dehal P."/>
            <person name="Delehaunty K."/>
            <person name="Dong S."/>
            <person name="Downton P."/>
            <person name="Dumas B."/>
            <person name="Fabro G."/>
            <person name="Fronick C."/>
            <person name="Fuerstenberg S.I."/>
            <person name="Fulton L."/>
            <person name="Gaulin E."/>
            <person name="Govers F."/>
            <person name="Hughes L."/>
            <person name="Humphray S."/>
            <person name="Jiang R.H."/>
            <person name="Judelson H."/>
            <person name="Kamoun S."/>
            <person name="Kyung K."/>
            <person name="Meijer H."/>
            <person name="Minx P."/>
            <person name="Morris P."/>
            <person name="Nelson J."/>
            <person name="Phuntumart V."/>
            <person name="Qutob D."/>
            <person name="Rehmany A."/>
            <person name="Rougon-Cardoso A."/>
            <person name="Ryden P."/>
            <person name="Torto-Alalibo T."/>
            <person name="Studholme D."/>
            <person name="Wang Y."/>
            <person name="Win J."/>
            <person name="Wood J."/>
            <person name="Clifton S.W."/>
            <person name="Rogers J."/>
            <person name="Van den Ackerveken G."/>
            <person name="Jones J.D."/>
            <person name="McDowell J.M."/>
            <person name="Beynon J."/>
            <person name="Tyler B.M."/>
        </authorList>
    </citation>
    <scope>NUCLEOTIDE SEQUENCE [LARGE SCALE GENOMIC DNA]</scope>
    <source>
        <strain evidence="3">Emoy2</strain>
    </source>
</reference>
<dbReference type="EnsemblProtists" id="HpaT805675">
    <property type="protein sequence ID" value="HpaP805675"/>
    <property type="gene ID" value="HpaG805675"/>
</dbReference>
<dbReference type="AlphaFoldDB" id="M4BH00"/>
<evidence type="ECO:0000256" key="1">
    <source>
        <dbReference type="SAM" id="MobiDB-lite"/>
    </source>
</evidence>
<dbReference type="InParanoid" id="M4BH00"/>
<dbReference type="VEuPathDB" id="FungiDB:HpaG805675"/>
<feature type="compositionally biased region" description="Basic and acidic residues" evidence="1">
    <location>
        <begin position="101"/>
        <end position="122"/>
    </location>
</feature>
<name>M4BH00_HYAAE</name>
<dbReference type="HOGENOM" id="CLU_1753212_0_0_1"/>
<organism evidence="2 3">
    <name type="scientific">Hyaloperonospora arabidopsidis (strain Emoy2)</name>
    <name type="common">Downy mildew agent</name>
    <name type="synonym">Peronospora arabidopsidis</name>
    <dbReference type="NCBI Taxonomy" id="559515"/>
    <lineage>
        <taxon>Eukaryota</taxon>
        <taxon>Sar</taxon>
        <taxon>Stramenopiles</taxon>
        <taxon>Oomycota</taxon>
        <taxon>Peronosporomycetes</taxon>
        <taxon>Peronosporales</taxon>
        <taxon>Peronosporaceae</taxon>
        <taxon>Hyaloperonospora</taxon>
    </lineage>
</organism>
<keyword evidence="3" id="KW-1185">Reference proteome</keyword>
<accession>M4BH00</accession>
<dbReference type="Proteomes" id="UP000011713">
    <property type="component" value="Unassembled WGS sequence"/>
</dbReference>
<evidence type="ECO:0000313" key="3">
    <source>
        <dbReference type="Proteomes" id="UP000011713"/>
    </source>
</evidence>
<sequence length="149" mass="16665">MITAERLPRLRVRCYMLLAFYCDPPSCVSSLDTHGFGESLRRYAESWWAGGSKTSFFCFLVTYLVDRGTCWVGPSHVEWGRRHASAPRLPTCLVFDSGSIHADRPTDRQTDRPTDHSSDGRGTDGGTRAGRRQSNHDVERPTQSSSPSV</sequence>
<reference evidence="2" key="2">
    <citation type="submission" date="2015-06" db="UniProtKB">
        <authorList>
            <consortium name="EnsemblProtists"/>
        </authorList>
    </citation>
    <scope>IDENTIFICATION</scope>
    <source>
        <strain evidence="2">Emoy2</strain>
    </source>
</reference>
<proteinExistence type="predicted"/>
<evidence type="ECO:0000313" key="2">
    <source>
        <dbReference type="EnsemblProtists" id="HpaP805675"/>
    </source>
</evidence>
<feature type="region of interest" description="Disordered" evidence="1">
    <location>
        <begin position="98"/>
        <end position="149"/>
    </location>
</feature>
<dbReference type="EMBL" id="JH598246">
    <property type="status" value="NOT_ANNOTATED_CDS"/>
    <property type="molecule type" value="Genomic_DNA"/>
</dbReference>
<protein>
    <submittedName>
        <fullName evidence="2">Uncharacterized protein</fullName>
    </submittedName>
</protein>